<dbReference type="RefSeq" id="WP_146975561.1">
    <property type="nucleotide sequence ID" value="NZ_VOSL01000059.1"/>
</dbReference>
<dbReference type="Proteomes" id="UP000321046">
    <property type="component" value="Unassembled WGS sequence"/>
</dbReference>
<evidence type="ECO:0000256" key="2">
    <source>
        <dbReference type="SAM" id="SignalP"/>
    </source>
</evidence>
<feature type="compositionally biased region" description="Polar residues" evidence="1">
    <location>
        <begin position="22"/>
        <end position="40"/>
    </location>
</feature>
<evidence type="ECO:0000313" key="3">
    <source>
        <dbReference type="EMBL" id="TXD33767.1"/>
    </source>
</evidence>
<dbReference type="AlphaFoldDB" id="A0A5C6WWK6"/>
<organism evidence="3 4">
    <name type="scientific">Lujinxingia vulgaris</name>
    <dbReference type="NCBI Taxonomy" id="2600176"/>
    <lineage>
        <taxon>Bacteria</taxon>
        <taxon>Deltaproteobacteria</taxon>
        <taxon>Bradymonadales</taxon>
        <taxon>Lujinxingiaceae</taxon>
        <taxon>Lujinxingia</taxon>
    </lineage>
</organism>
<sequence>MLMIRAALLSALMLVACDSPSSQQRATTSPSEPAAPTQTPAVAEPATLRATPDTDLRVGQNVDVCWEAPGRSDCIFSILHASGEGDFGDVAASGCRPVIVERTTLIELFCGTTTHALLQLDATE</sequence>
<feature type="region of interest" description="Disordered" evidence="1">
    <location>
        <begin position="22"/>
        <end position="50"/>
    </location>
</feature>
<feature type="chain" id="PRO_5022741864" evidence="2">
    <location>
        <begin position="17"/>
        <end position="124"/>
    </location>
</feature>
<keyword evidence="2" id="KW-0732">Signal</keyword>
<accession>A0A5C6WWK6</accession>
<dbReference type="PROSITE" id="PS51257">
    <property type="entry name" value="PROKAR_LIPOPROTEIN"/>
    <property type="match status" value="1"/>
</dbReference>
<reference evidence="3 4" key="1">
    <citation type="submission" date="2019-08" db="EMBL/GenBank/DDBJ databases">
        <title>Bradymonadales sp. TMQ2.</title>
        <authorList>
            <person name="Liang Q."/>
        </authorList>
    </citation>
    <scope>NUCLEOTIDE SEQUENCE [LARGE SCALE GENOMIC DNA]</scope>
    <source>
        <strain evidence="3 4">TMQ2</strain>
    </source>
</reference>
<feature type="signal peptide" evidence="2">
    <location>
        <begin position="1"/>
        <end position="16"/>
    </location>
</feature>
<protein>
    <submittedName>
        <fullName evidence="3">Uncharacterized protein</fullName>
    </submittedName>
</protein>
<gene>
    <name evidence="3" type="ORF">FRC96_14935</name>
</gene>
<name>A0A5C6WWK6_9DELT</name>
<dbReference type="OrthoDB" id="5525316at2"/>
<proteinExistence type="predicted"/>
<comment type="caution">
    <text evidence="3">The sequence shown here is derived from an EMBL/GenBank/DDBJ whole genome shotgun (WGS) entry which is preliminary data.</text>
</comment>
<dbReference type="EMBL" id="VOSL01000059">
    <property type="protein sequence ID" value="TXD33767.1"/>
    <property type="molecule type" value="Genomic_DNA"/>
</dbReference>
<evidence type="ECO:0000256" key="1">
    <source>
        <dbReference type="SAM" id="MobiDB-lite"/>
    </source>
</evidence>
<evidence type="ECO:0000313" key="4">
    <source>
        <dbReference type="Proteomes" id="UP000321046"/>
    </source>
</evidence>